<dbReference type="InterPro" id="IPR054839">
    <property type="entry name" value="puhB_PGC"/>
</dbReference>
<keyword evidence="1" id="KW-0472">Membrane</keyword>
<organism evidence="3 4">
    <name type="scientific">Erythrobacter neustonensis</name>
    <dbReference type="NCBI Taxonomy" id="1112"/>
    <lineage>
        <taxon>Bacteria</taxon>
        <taxon>Pseudomonadati</taxon>
        <taxon>Pseudomonadota</taxon>
        <taxon>Alphaproteobacteria</taxon>
        <taxon>Sphingomonadales</taxon>
        <taxon>Erythrobacteraceae</taxon>
        <taxon>Erythrobacter/Porphyrobacter group</taxon>
        <taxon>Erythrobacter</taxon>
    </lineage>
</organism>
<dbReference type="KEGG" id="pns:A9D12_01395"/>
<keyword evidence="1" id="KW-1133">Transmembrane helix</keyword>
<name>A0A192D246_9SPHN</name>
<evidence type="ECO:0000259" key="2">
    <source>
        <dbReference type="Pfam" id="PF03703"/>
    </source>
</evidence>
<accession>A0A192D246</accession>
<evidence type="ECO:0000256" key="1">
    <source>
        <dbReference type="SAM" id="Phobius"/>
    </source>
</evidence>
<protein>
    <submittedName>
        <fullName evidence="3">Photosynthetic complex assembly protein</fullName>
    </submittedName>
</protein>
<reference evidence="3 4" key="1">
    <citation type="submission" date="2016-05" db="EMBL/GenBank/DDBJ databases">
        <title>Compelete Genome Sequence of Bacteriochlorophyll-Synthesizing Bacterium Porphyrobacter neustonensis DSM 9434.</title>
        <authorList>
            <person name="Shi X.-L."/>
            <person name="Wu Y.-H."/>
            <person name="Cheng H."/>
            <person name="Xu L."/>
            <person name="Zhang X.-Q."/>
            <person name="Wang C.-S."/>
            <person name="Xu X.-W."/>
        </authorList>
    </citation>
    <scope>NUCLEOTIDE SEQUENCE [LARGE SCALE GENOMIC DNA]</scope>
    <source>
        <strain evidence="3 4">DSM 9434</strain>
    </source>
</reference>
<dbReference type="NCBIfam" id="NF040894">
    <property type="entry name" value="puhB_PGC"/>
    <property type="match status" value="1"/>
</dbReference>
<dbReference type="STRING" id="1112.A9D12_01395"/>
<keyword evidence="1" id="KW-0812">Transmembrane</keyword>
<dbReference type="InterPro" id="IPR005182">
    <property type="entry name" value="YdbS-like_PH"/>
</dbReference>
<gene>
    <name evidence="3" type="ORF">A9D12_01395</name>
</gene>
<evidence type="ECO:0000313" key="3">
    <source>
        <dbReference type="EMBL" id="ANK11819.1"/>
    </source>
</evidence>
<dbReference type="EMBL" id="CP016033">
    <property type="protein sequence ID" value="ANK11819.1"/>
    <property type="molecule type" value="Genomic_DNA"/>
</dbReference>
<dbReference type="OrthoDB" id="7345733at2"/>
<dbReference type="Pfam" id="PF03703">
    <property type="entry name" value="bPH_2"/>
    <property type="match status" value="1"/>
</dbReference>
<keyword evidence="4" id="KW-1185">Reference proteome</keyword>
<feature type="transmembrane region" description="Helical" evidence="1">
    <location>
        <begin position="91"/>
        <end position="111"/>
    </location>
</feature>
<evidence type="ECO:0000313" key="4">
    <source>
        <dbReference type="Proteomes" id="UP000078263"/>
    </source>
</evidence>
<sequence>MDLNATAAAVGPVAAAATPLPAGIDHAALENDGPKAFGDKLGTPAPDEIVLWKGRPDTRLLARSAFHTRKAGLYMGALMVTALLLDRPQAAIVVAALGTILCALLYLLAWASARSTLYILTDSRLIMRIGVAIETRVNIPLKQINAASLALHGKDGHGDIALAVAGERLLGTLLLWPHVRPWRYAMPQPMLRAVPDAARLARMIAEQRAQFGTIAVNLTEIKEPAPASGQSVASPVALPGRPARVIHRGAPGLEGAPA</sequence>
<dbReference type="RefSeq" id="WP_068349031.1">
    <property type="nucleotide sequence ID" value="NZ_CP016033.1"/>
</dbReference>
<dbReference type="AlphaFoldDB" id="A0A192D246"/>
<feature type="domain" description="YdbS-like PH" evidence="2">
    <location>
        <begin position="114"/>
        <end position="202"/>
    </location>
</feature>
<proteinExistence type="predicted"/>
<dbReference type="Proteomes" id="UP000078263">
    <property type="component" value="Chromosome"/>
</dbReference>